<keyword evidence="3" id="KW-0547">Nucleotide-binding</keyword>
<evidence type="ECO:0000313" key="3">
    <source>
        <dbReference type="EMBL" id="MBV7390383.1"/>
    </source>
</evidence>
<sequence>MTLLKVENISYRLSNDKIILSDINLNVDTQDFITITGPSGGGKSTLLKIIASLVTPTVGKIYLEEQLQTDYLYTDYRKEVSYCFQQPTLFGETVGDNLRFPFEVRNLPFNQKAAVEKLKAVALPASYLDKKITELSGGEKQRVALIRNILFSPKLLLLDEVTTGLDEDSKKIVHQLIDQLQQTGVTIIQVTHDETEIYQAKKVLWIKGGKLAYEPSRG</sequence>
<dbReference type="InterPro" id="IPR050093">
    <property type="entry name" value="ABC_SmlMolc_Importer"/>
</dbReference>
<dbReference type="PANTHER" id="PTHR42781">
    <property type="entry name" value="SPERMIDINE/PUTRESCINE IMPORT ATP-BINDING PROTEIN POTA"/>
    <property type="match status" value="1"/>
</dbReference>
<dbReference type="InterPro" id="IPR003439">
    <property type="entry name" value="ABC_transporter-like_ATP-bd"/>
</dbReference>
<dbReference type="InterPro" id="IPR017871">
    <property type="entry name" value="ABC_transporter-like_CS"/>
</dbReference>
<dbReference type="InterPro" id="IPR003593">
    <property type="entry name" value="AAA+_ATPase"/>
</dbReference>
<keyword evidence="3" id="KW-0067">ATP-binding</keyword>
<dbReference type="PROSITE" id="PS00211">
    <property type="entry name" value="ABC_TRANSPORTER_1"/>
    <property type="match status" value="1"/>
</dbReference>
<evidence type="ECO:0000256" key="1">
    <source>
        <dbReference type="ARBA" id="ARBA00022448"/>
    </source>
</evidence>
<dbReference type="GO" id="GO:0005524">
    <property type="term" value="F:ATP binding"/>
    <property type="evidence" value="ECO:0007669"/>
    <property type="project" value="UniProtKB-KW"/>
</dbReference>
<evidence type="ECO:0000259" key="2">
    <source>
        <dbReference type="PROSITE" id="PS50893"/>
    </source>
</evidence>
<dbReference type="PANTHER" id="PTHR42781:SF4">
    <property type="entry name" value="SPERMIDINE_PUTRESCINE IMPORT ATP-BINDING PROTEIN POTA"/>
    <property type="match status" value="1"/>
</dbReference>
<organism evidence="3 4">
    <name type="scientific">Enterococcus alishanensis</name>
    <dbReference type="NCBI Taxonomy" id="1303817"/>
    <lineage>
        <taxon>Bacteria</taxon>
        <taxon>Bacillati</taxon>
        <taxon>Bacillota</taxon>
        <taxon>Bacilli</taxon>
        <taxon>Lactobacillales</taxon>
        <taxon>Enterococcaceae</taxon>
        <taxon>Enterococcus</taxon>
    </lineage>
</organism>
<name>A0ABS6TBU8_9ENTE</name>
<dbReference type="RefSeq" id="WP_218325423.1">
    <property type="nucleotide sequence ID" value="NZ_JAHUZB010000002.1"/>
</dbReference>
<gene>
    <name evidence="3" type="ORF">KUA55_06790</name>
</gene>
<dbReference type="Proteomes" id="UP000774130">
    <property type="component" value="Unassembled WGS sequence"/>
</dbReference>
<feature type="domain" description="ABC transporter" evidence="2">
    <location>
        <begin position="4"/>
        <end position="218"/>
    </location>
</feature>
<accession>A0ABS6TBU8</accession>
<dbReference type="SMART" id="SM00382">
    <property type="entry name" value="AAA"/>
    <property type="match status" value="1"/>
</dbReference>
<protein>
    <submittedName>
        <fullName evidence="3">ATP-binding cassette domain-containing protein</fullName>
    </submittedName>
</protein>
<dbReference type="PROSITE" id="PS50893">
    <property type="entry name" value="ABC_TRANSPORTER_2"/>
    <property type="match status" value="1"/>
</dbReference>
<keyword evidence="1" id="KW-0813">Transport</keyword>
<proteinExistence type="predicted"/>
<reference evidence="3 4" key="1">
    <citation type="submission" date="2021-06" db="EMBL/GenBank/DDBJ databases">
        <title>Enterococcus alishanensis sp. nov., a novel lactic acid bacterium isolated from fresh coffee beans.</title>
        <authorList>
            <person name="Chen Y.-S."/>
        </authorList>
    </citation>
    <scope>NUCLEOTIDE SEQUENCE [LARGE SCALE GENOMIC DNA]</scope>
    <source>
        <strain evidence="3 4">ALS3</strain>
    </source>
</reference>
<dbReference type="Pfam" id="PF00005">
    <property type="entry name" value="ABC_tran"/>
    <property type="match status" value="1"/>
</dbReference>
<keyword evidence="4" id="KW-1185">Reference proteome</keyword>
<dbReference type="EMBL" id="JAHUZB010000002">
    <property type="protein sequence ID" value="MBV7390383.1"/>
    <property type="molecule type" value="Genomic_DNA"/>
</dbReference>
<evidence type="ECO:0000313" key="4">
    <source>
        <dbReference type="Proteomes" id="UP000774130"/>
    </source>
</evidence>
<comment type="caution">
    <text evidence="3">The sequence shown here is derived from an EMBL/GenBank/DDBJ whole genome shotgun (WGS) entry which is preliminary data.</text>
</comment>